<proteinExistence type="predicted"/>
<dbReference type="Proteomes" id="UP000586252">
    <property type="component" value="Unassembled WGS sequence"/>
</dbReference>
<reference evidence="1 2" key="1">
    <citation type="journal article" date="2020" name="Front. Microbiol.">
        <title>Genetic Organization of the aprX-lipA2 Operon Affects the Proteolytic Potential of Pseudomonas Species in Milk.</title>
        <authorList>
            <person name="Maier C."/>
            <person name="Huptas C."/>
            <person name="von Neubeck M."/>
            <person name="Scherer S."/>
            <person name="Wenning M."/>
            <person name="Lucking G."/>
        </authorList>
    </citation>
    <scope>NUCLEOTIDE SEQUENCE [LARGE SCALE GENOMIC DNA]</scope>
    <source>
        <strain evidence="1 2">WS 5404</strain>
    </source>
</reference>
<name>A0A7Y1QJ40_9PSED</name>
<evidence type="ECO:0000313" key="1">
    <source>
        <dbReference type="EMBL" id="NNA82712.1"/>
    </source>
</evidence>
<gene>
    <name evidence="1" type="ORF">HBO30_28830</name>
</gene>
<comment type="caution">
    <text evidence="1">The sequence shown here is derived from an EMBL/GenBank/DDBJ whole genome shotgun (WGS) entry which is preliminary data.</text>
</comment>
<evidence type="ECO:0000313" key="2">
    <source>
        <dbReference type="Proteomes" id="UP000586252"/>
    </source>
</evidence>
<protein>
    <submittedName>
        <fullName evidence="1">Uncharacterized protein</fullName>
    </submittedName>
</protein>
<dbReference type="RefSeq" id="WP_057711822.1">
    <property type="nucleotide sequence ID" value="NZ_JAAQYI010000019.1"/>
</dbReference>
<organism evidence="1 2">
    <name type="scientific">Pseudomonas lactis</name>
    <dbReference type="NCBI Taxonomy" id="1615674"/>
    <lineage>
        <taxon>Bacteria</taxon>
        <taxon>Pseudomonadati</taxon>
        <taxon>Pseudomonadota</taxon>
        <taxon>Gammaproteobacteria</taxon>
        <taxon>Pseudomonadales</taxon>
        <taxon>Pseudomonadaceae</taxon>
        <taxon>Pseudomonas</taxon>
    </lineage>
</organism>
<accession>A0A7Y1QJ40</accession>
<dbReference type="AlphaFoldDB" id="A0A7Y1QJ40"/>
<dbReference type="GeneID" id="45735950"/>
<dbReference type="EMBL" id="JAAQYI010000019">
    <property type="protein sequence ID" value="NNA82712.1"/>
    <property type="molecule type" value="Genomic_DNA"/>
</dbReference>
<sequence length="104" mass="11499">MNDQTLLERAAHAAGIGPVLCYETARNCLRVGDREHYRLWRPLDDDGDALRLAVKLGVCIVFMEDHDSVGAEHSRHGVMIIEAMDDFGTRRAIVRAAAEIGVTP</sequence>